<keyword evidence="2" id="KW-1133">Transmembrane helix</keyword>
<evidence type="ECO:0000256" key="2">
    <source>
        <dbReference type="SAM" id="Phobius"/>
    </source>
</evidence>
<reference evidence="3 4" key="1">
    <citation type="submission" date="2018-04" db="EMBL/GenBank/DDBJ databases">
        <title>Halococcoides cellulosivorans gen. nov., sp. nov., an extremely halophilic cellulose-utilizing haloarchaeon from hypersaline lakes.</title>
        <authorList>
            <person name="Sorokin D.Y."/>
            <person name="Toshchakov S.V."/>
            <person name="Samarov N.I."/>
            <person name="Korzhenkov A."/>
            <person name="Kublanov I.V."/>
        </authorList>
    </citation>
    <scope>NUCLEOTIDE SEQUENCE [LARGE SCALE GENOMIC DNA]</scope>
    <source>
        <strain evidence="3 4">HArcel1</strain>
    </source>
</reference>
<keyword evidence="2" id="KW-0472">Membrane</keyword>
<dbReference type="EMBL" id="CP028858">
    <property type="protein sequence ID" value="AWB28290.1"/>
    <property type="molecule type" value="Genomic_DNA"/>
</dbReference>
<evidence type="ECO:0000313" key="4">
    <source>
        <dbReference type="Proteomes" id="UP000244727"/>
    </source>
</evidence>
<gene>
    <name evidence="3" type="ORF">HARCEL1_11530</name>
</gene>
<name>A0A2R4X3B7_9EURY</name>
<accession>A0A2R4X3B7</accession>
<feature type="transmembrane region" description="Helical" evidence="2">
    <location>
        <begin position="6"/>
        <end position="24"/>
    </location>
</feature>
<feature type="compositionally biased region" description="Polar residues" evidence="1">
    <location>
        <begin position="90"/>
        <end position="104"/>
    </location>
</feature>
<sequence length="266" mass="28578">MIDELAFGLFFLASGGLAFVLGALKLRQSVQIWRSDPVSVREAARASGPAEFEGTVRPIDEYSFDEPFSGEETVLESYTVERRKQRRATDSVSSTGGSRRNGSKWITVTSGTIRRPFLVEDETGCVAVDPEGASVAPATSTKHTASTALADDVRLRLSVLTDEFDMGSILPQLNDRKRRFTVRPITAGEDVHVYGTQRRERTPDRTGVDAVVEAADSQCSITAGDEGRAVRRGTAIGALFVAVGAAFVALGAWIALTFSSVLGAVF</sequence>
<dbReference type="RefSeq" id="WP_108383731.1">
    <property type="nucleotide sequence ID" value="NZ_CP028858.1"/>
</dbReference>
<evidence type="ECO:0000256" key="1">
    <source>
        <dbReference type="SAM" id="MobiDB-lite"/>
    </source>
</evidence>
<feature type="transmembrane region" description="Helical" evidence="2">
    <location>
        <begin position="235"/>
        <end position="256"/>
    </location>
</feature>
<dbReference type="KEGG" id="harc:HARCEL1_11530"/>
<dbReference type="Proteomes" id="UP000244727">
    <property type="component" value="Chromosome"/>
</dbReference>
<organism evidence="3 4">
    <name type="scientific">Halococcoides cellulosivorans</name>
    <dbReference type="NCBI Taxonomy" id="1679096"/>
    <lineage>
        <taxon>Archaea</taxon>
        <taxon>Methanobacteriati</taxon>
        <taxon>Methanobacteriota</taxon>
        <taxon>Stenosarchaea group</taxon>
        <taxon>Halobacteria</taxon>
        <taxon>Halobacteriales</taxon>
        <taxon>Haloarculaceae</taxon>
        <taxon>Halococcoides</taxon>
    </lineage>
</organism>
<dbReference type="GeneID" id="36513147"/>
<evidence type="ECO:0008006" key="5">
    <source>
        <dbReference type="Google" id="ProtNLM"/>
    </source>
</evidence>
<keyword evidence="2" id="KW-0812">Transmembrane</keyword>
<proteinExistence type="predicted"/>
<evidence type="ECO:0000313" key="3">
    <source>
        <dbReference type="EMBL" id="AWB28290.1"/>
    </source>
</evidence>
<feature type="region of interest" description="Disordered" evidence="1">
    <location>
        <begin position="81"/>
        <end position="104"/>
    </location>
</feature>
<dbReference type="AlphaFoldDB" id="A0A2R4X3B7"/>
<keyword evidence="4" id="KW-1185">Reference proteome</keyword>
<protein>
    <recommendedName>
        <fullName evidence="5">RING-type E3 ubiquitin transferase</fullName>
    </recommendedName>
</protein>